<evidence type="ECO:0000256" key="1">
    <source>
        <dbReference type="ARBA" id="ARBA00004167"/>
    </source>
</evidence>
<dbReference type="Proteomes" id="UP001279734">
    <property type="component" value="Unassembled WGS sequence"/>
</dbReference>
<protein>
    <submittedName>
        <fullName evidence="7">Uncharacterized protein</fullName>
    </submittedName>
</protein>
<dbReference type="EMBL" id="BSYO01000002">
    <property type="protein sequence ID" value="GMH01013.1"/>
    <property type="molecule type" value="Genomic_DNA"/>
</dbReference>
<feature type="transmembrane region" description="Helical" evidence="6">
    <location>
        <begin position="205"/>
        <end position="227"/>
    </location>
</feature>
<evidence type="ECO:0000256" key="3">
    <source>
        <dbReference type="ARBA" id="ARBA00022989"/>
    </source>
</evidence>
<evidence type="ECO:0000256" key="6">
    <source>
        <dbReference type="SAM" id="Phobius"/>
    </source>
</evidence>
<gene>
    <name evidence="7" type="ORF">Nepgr_002852</name>
</gene>
<accession>A0AAD3P9C3</accession>
<keyword evidence="2 6" id="KW-0812">Transmembrane</keyword>
<reference evidence="7" key="1">
    <citation type="submission" date="2023-05" db="EMBL/GenBank/DDBJ databases">
        <title>Nepenthes gracilis genome sequencing.</title>
        <authorList>
            <person name="Fukushima K."/>
        </authorList>
    </citation>
    <scope>NUCLEOTIDE SEQUENCE</scope>
    <source>
        <strain evidence="7">SING2019-196</strain>
    </source>
</reference>
<keyword evidence="3 6" id="KW-1133">Transmembrane helix</keyword>
<dbReference type="GO" id="GO:0016020">
    <property type="term" value="C:membrane"/>
    <property type="evidence" value="ECO:0007669"/>
    <property type="project" value="UniProtKB-SubCell"/>
</dbReference>
<name>A0AAD3P9C3_NEPGR</name>
<dbReference type="InterPro" id="IPR008511">
    <property type="entry name" value="ROH1-like"/>
</dbReference>
<evidence type="ECO:0000256" key="4">
    <source>
        <dbReference type="ARBA" id="ARBA00023136"/>
    </source>
</evidence>
<keyword evidence="4 6" id="KW-0472">Membrane</keyword>
<dbReference type="PANTHER" id="PTHR31509">
    <property type="entry name" value="BPS1-LIKE PROTEIN"/>
    <property type="match status" value="1"/>
</dbReference>
<dbReference type="AlphaFoldDB" id="A0AAD3P9C3"/>
<evidence type="ECO:0000256" key="5">
    <source>
        <dbReference type="ARBA" id="ARBA00035114"/>
    </source>
</evidence>
<organism evidence="7 8">
    <name type="scientific">Nepenthes gracilis</name>
    <name type="common">Slender pitcher plant</name>
    <dbReference type="NCBI Taxonomy" id="150966"/>
    <lineage>
        <taxon>Eukaryota</taxon>
        <taxon>Viridiplantae</taxon>
        <taxon>Streptophyta</taxon>
        <taxon>Embryophyta</taxon>
        <taxon>Tracheophyta</taxon>
        <taxon>Spermatophyta</taxon>
        <taxon>Magnoliopsida</taxon>
        <taxon>eudicotyledons</taxon>
        <taxon>Gunneridae</taxon>
        <taxon>Pentapetalae</taxon>
        <taxon>Caryophyllales</taxon>
        <taxon>Nepenthaceae</taxon>
        <taxon>Nepenthes</taxon>
    </lineage>
</organism>
<comment type="subcellular location">
    <subcellularLocation>
        <location evidence="1">Membrane</location>
        <topology evidence="1">Single-pass membrane protein</topology>
    </subcellularLocation>
</comment>
<sequence>MAGSYDPYSQEAELDRFQKQVAEQFMELSSAGPDEFLSLSWVRNLLDVFICCQEEFRIVMLDNGPYLGRPPMDRLIGEFYERSVKALDVCVAIRDGIEQIRQWQKLLEIVLTALGNQKCLGEGQTMRAKKALIDLAIGMLDEKESSSALAHKNRSLGRNNANAANNENNNSWSVSRSWSAFRQLQAMGSNLSAPRGNDVSATNGLAVAVYTISCVLLLVMSALVGAIPCQDRGLQTHFSVPRQLVWAAPIVSIHERILEESKKRERKNACGLLKEIWRTEKLVRQMNELLDSLHFPLTEDEEADARDKARELGQVLKSFKDGLDPLECQVREVFHRIVRSRTEGLYSLGK</sequence>
<proteinExistence type="inferred from homology"/>
<comment type="caution">
    <text evidence="7">The sequence shown here is derived from an EMBL/GenBank/DDBJ whole genome shotgun (WGS) entry which is preliminary data.</text>
</comment>
<evidence type="ECO:0000256" key="2">
    <source>
        <dbReference type="ARBA" id="ARBA00022692"/>
    </source>
</evidence>
<dbReference type="Pfam" id="PF05633">
    <property type="entry name" value="ROH1-like"/>
    <property type="match status" value="1"/>
</dbReference>
<keyword evidence="8" id="KW-1185">Reference proteome</keyword>
<comment type="similarity">
    <text evidence="5">Belongs to the ROH1 family.</text>
</comment>
<evidence type="ECO:0000313" key="8">
    <source>
        <dbReference type="Proteomes" id="UP001279734"/>
    </source>
</evidence>
<evidence type="ECO:0000313" key="7">
    <source>
        <dbReference type="EMBL" id="GMH01013.1"/>
    </source>
</evidence>